<accession>A0A8J6E157</accession>
<feature type="domain" description="Band 7" evidence="2">
    <location>
        <begin position="289"/>
        <end position="479"/>
    </location>
</feature>
<dbReference type="EMBL" id="JAHDYR010000035">
    <property type="protein sequence ID" value="KAG9392666.1"/>
    <property type="molecule type" value="Genomic_DNA"/>
</dbReference>
<dbReference type="PANTHER" id="PTHR42911">
    <property type="entry name" value="MODULATOR OF FTSH PROTEASE HFLC"/>
    <property type="match status" value="1"/>
</dbReference>
<proteinExistence type="predicted"/>
<dbReference type="AlphaFoldDB" id="A0A8J6E157"/>
<sequence length="612" mass="66943">MQTYTQIPGGDDDLIGLSASPSSDPRHQARSGGGVTGMADSSYQPARGEHGPPYSTDSAHQLVLRSLFSSMLREPDTLDALTALITQANANSEEVLMKLANEGATKAFGDVSDISLLPAVFLKIISRIKVVTPDKFVFYTHSGRAFMLREGTHCLLSPRQDFAESFAKNEPYIFCRDLHVIQIPRGHVGLAWLGNKPILLGEGRHCIRDSRLRYDKVVLPLINPRISHGTINIIQVPRGCLGYATRTDVAQPVILSEGLHCIDSETFYFQKIIPLVEPKNQIGALELVRVETGQVGVAYKSGELTILQPGLHLITPPDRFDHHLSTQQQVLHLPETVHESADYVPLRVKADVFFSICDPHLALSSIADIPQQIKETANATLAGIIRSSTLADIAQSSKPSFQEDHDDHDARAPSFYTYVHDHFLSKLYKEYKTTRGIELLNIRIENLKIDDMKLAKQISDSSLVFARTQARKANLEAEKMIQETLAATASAVQVRTAEAAKESAQIMAQAAAIRVKTLAQAEAENTQLIAEAEAEANKIIANAESIATSKLAIAQKTATELIAEGTREYADSVGSTKFGPEAAKLKVQADTLKGTEKVFYSGPLPTVWPGQL</sequence>
<dbReference type="Gene3D" id="3.30.479.30">
    <property type="entry name" value="Band 7 domain"/>
    <property type="match status" value="1"/>
</dbReference>
<feature type="region of interest" description="Disordered" evidence="1">
    <location>
        <begin position="1"/>
        <end position="56"/>
    </location>
</feature>
<gene>
    <name evidence="3" type="ORF">J8273_6034</name>
</gene>
<reference evidence="3" key="1">
    <citation type="submission" date="2021-05" db="EMBL/GenBank/DDBJ databases">
        <title>A free-living protist that lacks canonical eukaryotic 1 DNA replication and segregation systems.</title>
        <authorList>
            <person name="Salas-Leiva D.E."/>
            <person name="Tromer E.C."/>
            <person name="Curtis B.A."/>
            <person name="Jerlstrom-Hultqvist J."/>
            <person name="Kolisko M."/>
            <person name="Yi Z."/>
            <person name="Salas-Leiva J.S."/>
            <person name="Gallot-Lavallee L."/>
            <person name="Kops G.J.P.L."/>
            <person name="Archibald J.M."/>
            <person name="Simpson A.G.B."/>
            <person name="Roger A.J."/>
        </authorList>
    </citation>
    <scope>NUCLEOTIDE SEQUENCE</scope>
    <source>
        <strain evidence="3">BICM</strain>
    </source>
</reference>
<organism evidence="3 4">
    <name type="scientific">Carpediemonas membranifera</name>
    <dbReference type="NCBI Taxonomy" id="201153"/>
    <lineage>
        <taxon>Eukaryota</taxon>
        <taxon>Metamonada</taxon>
        <taxon>Carpediemonas-like organisms</taxon>
        <taxon>Carpediemonas</taxon>
    </lineage>
</organism>
<dbReference type="InterPro" id="IPR001107">
    <property type="entry name" value="Band_7"/>
</dbReference>
<protein>
    <recommendedName>
        <fullName evidence="2">Band 7 domain-containing protein</fullName>
    </recommendedName>
</protein>
<keyword evidence="4" id="KW-1185">Reference proteome</keyword>
<evidence type="ECO:0000313" key="4">
    <source>
        <dbReference type="Proteomes" id="UP000717585"/>
    </source>
</evidence>
<dbReference type="Proteomes" id="UP000717585">
    <property type="component" value="Unassembled WGS sequence"/>
</dbReference>
<dbReference type="SUPFAM" id="SSF117892">
    <property type="entry name" value="Band 7/SPFH domain"/>
    <property type="match status" value="1"/>
</dbReference>
<evidence type="ECO:0000313" key="3">
    <source>
        <dbReference type="EMBL" id="KAG9392666.1"/>
    </source>
</evidence>
<dbReference type="InterPro" id="IPR036013">
    <property type="entry name" value="Band_7/SPFH_dom_sf"/>
</dbReference>
<comment type="caution">
    <text evidence="3">The sequence shown here is derived from an EMBL/GenBank/DDBJ whole genome shotgun (WGS) entry which is preliminary data.</text>
</comment>
<dbReference type="OrthoDB" id="14556at2759"/>
<evidence type="ECO:0000256" key="1">
    <source>
        <dbReference type="SAM" id="MobiDB-lite"/>
    </source>
</evidence>
<name>A0A8J6E157_9EUKA</name>
<dbReference type="Pfam" id="PF01145">
    <property type="entry name" value="Band_7"/>
    <property type="match status" value="1"/>
</dbReference>
<evidence type="ECO:0000259" key="2">
    <source>
        <dbReference type="Pfam" id="PF01145"/>
    </source>
</evidence>
<dbReference type="PANTHER" id="PTHR42911:SF2">
    <property type="entry name" value="PROHIBITIN FAMILY PROTEIN"/>
    <property type="match status" value="1"/>
</dbReference>